<evidence type="ECO:0000256" key="2">
    <source>
        <dbReference type="ARBA" id="ARBA00022723"/>
    </source>
</evidence>
<feature type="coiled-coil region" evidence="6">
    <location>
        <begin position="65"/>
        <end position="92"/>
    </location>
</feature>
<dbReference type="PROSITE" id="PS50048">
    <property type="entry name" value="ZN2_CY6_FUNGAL_2"/>
    <property type="match status" value="1"/>
</dbReference>
<dbReference type="SUPFAM" id="SSF57701">
    <property type="entry name" value="Zn2/Cys6 DNA-binding domain"/>
    <property type="match status" value="1"/>
</dbReference>
<comment type="subcellular location">
    <subcellularLocation>
        <location evidence="1">Nucleus</location>
    </subcellularLocation>
</comment>
<feature type="compositionally biased region" description="Low complexity" evidence="7">
    <location>
        <begin position="1"/>
        <end position="16"/>
    </location>
</feature>
<keyword evidence="2" id="KW-0479">Metal-binding</keyword>
<evidence type="ECO:0000256" key="1">
    <source>
        <dbReference type="ARBA" id="ARBA00004123"/>
    </source>
</evidence>
<comment type="caution">
    <text evidence="9">The sequence shown here is derived from an EMBL/GenBank/DDBJ whole genome shotgun (WGS) entry which is preliminary data.</text>
</comment>
<dbReference type="PANTHER" id="PTHR47338">
    <property type="entry name" value="ZN(II)2CYS6 TRANSCRIPTION FACTOR (EUROFUNG)-RELATED"/>
    <property type="match status" value="1"/>
</dbReference>
<feature type="region of interest" description="Disordered" evidence="7">
    <location>
        <begin position="1"/>
        <end position="28"/>
    </location>
</feature>
<keyword evidence="5" id="KW-0539">Nucleus</keyword>
<reference evidence="9" key="1">
    <citation type="submission" date="2022-08" db="EMBL/GenBank/DDBJ databases">
        <title>A Global Phylogenomic Analysis of the Shiitake Genus Lentinula.</title>
        <authorList>
            <consortium name="DOE Joint Genome Institute"/>
            <person name="Sierra-Patev S."/>
            <person name="Min B."/>
            <person name="Naranjo-Ortiz M."/>
            <person name="Looney B."/>
            <person name="Konkel Z."/>
            <person name="Slot J.C."/>
            <person name="Sakamoto Y."/>
            <person name="Steenwyk J.L."/>
            <person name="Rokas A."/>
            <person name="Carro J."/>
            <person name="Camarero S."/>
            <person name="Ferreira P."/>
            <person name="Molpeceres G."/>
            <person name="Ruiz-Duenas F.J."/>
            <person name="Serrano A."/>
            <person name="Henrissat B."/>
            <person name="Drula E."/>
            <person name="Hughes K.W."/>
            <person name="Mata J.L."/>
            <person name="Ishikawa N.K."/>
            <person name="Vargas-Isla R."/>
            <person name="Ushijima S."/>
            <person name="Smith C.A."/>
            <person name="Ahrendt S."/>
            <person name="Andreopoulos W."/>
            <person name="He G."/>
            <person name="Labutti K."/>
            <person name="Lipzen A."/>
            <person name="Ng V."/>
            <person name="Riley R."/>
            <person name="Sandor L."/>
            <person name="Barry K."/>
            <person name="Martinez A.T."/>
            <person name="Xiao Y."/>
            <person name="Gibbons J.G."/>
            <person name="Terashima K."/>
            <person name="Grigoriev I.V."/>
            <person name="Hibbett D.S."/>
        </authorList>
    </citation>
    <scope>NUCLEOTIDE SEQUENCE</scope>
    <source>
        <strain evidence="9">RHP3577 ss4</strain>
    </source>
</reference>
<evidence type="ECO:0000259" key="8">
    <source>
        <dbReference type="PROSITE" id="PS50048"/>
    </source>
</evidence>
<proteinExistence type="predicted"/>
<evidence type="ECO:0000256" key="6">
    <source>
        <dbReference type="SAM" id="Coils"/>
    </source>
</evidence>
<dbReference type="PANTHER" id="PTHR47338:SF29">
    <property type="entry name" value="ZN(2)-C6 FUNGAL-TYPE DOMAIN-CONTAINING PROTEIN"/>
    <property type="match status" value="1"/>
</dbReference>
<dbReference type="CDD" id="cd12148">
    <property type="entry name" value="fungal_TF_MHR"/>
    <property type="match status" value="1"/>
</dbReference>
<protein>
    <recommendedName>
        <fullName evidence="8">Zn(2)-C6 fungal-type domain-containing protein</fullName>
    </recommendedName>
</protein>
<dbReference type="Gene3D" id="4.10.240.10">
    <property type="entry name" value="Zn(2)-C6 fungal-type DNA-binding domain"/>
    <property type="match status" value="1"/>
</dbReference>
<dbReference type="Proteomes" id="UP001150217">
    <property type="component" value="Unassembled WGS sequence"/>
</dbReference>
<dbReference type="CDD" id="cd00067">
    <property type="entry name" value="GAL4"/>
    <property type="match status" value="1"/>
</dbReference>
<name>A0ABQ8VFZ3_9AGAR</name>
<evidence type="ECO:0000256" key="3">
    <source>
        <dbReference type="ARBA" id="ARBA00023015"/>
    </source>
</evidence>
<feature type="domain" description="Zn(2)-C6 fungal-type" evidence="8">
    <location>
        <begin position="29"/>
        <end position="64"/>
    </location>
</feature>
<dbReference type="InterPro" id="IPR050815">
    <property type="entry name" value="TF_fung"/>
</dbReference>
<dbReference type="InterPro" id="IPR001138">
    <property type="entry name" value="Zn2Cys6_DnaBD"/>
</dbReference>
<keyword evidence="10" id="KW-1185">Reference proteome</keyword>
<keyword evidence="3" id="KW-0805">Transcription regulation</keyword>
<keyword evidence="4" id="KW-0804">Transcription</keyword>
<sequence length="573" mass="63538">MSSVSSVSNEQSASRSSKPRGPYTARGQSCSNCRRRKIKCDGKRPTCSPCMRSSGPTEQMVCEYTATNRSEIQALEANIKVLQNRIRELEVVQETDDAGVTLYQPYAASSAPAPLSEGEFHTGVSGGQLQEIDENMTQPFLDIFLRYSTELGFFLHIPRFRHSMSLPKGSPERPSEGLISTVYLLGFHLSGLNVGDAQQREQAYLSRALLDVANILSSPHRDRTVHAIQAEILLAGHFFSTGRILEGKYHLHAALSITIAAKLHKIRSQNTDPGFPGMSSSDIFGNISQLDVPLDQIAEGERINAFWTTFTMSNCWAVAADSPQNFLVESFGPTVDTPWPLDMGGYEQGLLPFKILGRETVTRFLEQHSTFTLGDNSFISMYAKSSILLVRAATLSAIYRTDMWQQRAEIFSVQFTALDNLLSSFNSSLIPLSQNAHSSEYFSFAFVTHLTTKVAIITLHSKLRDISSESAEKVLSAAEACTDMIAGNISSDSTAHANPLLPSLWMTIGQVLIEELRRLRSEHQFRGVARAPGREEAIDVKLQQVLTTMRHTPAHSPLNDYMFSKLQEAYRNL</sequence>
<dbReference type="Pfam" id="PF00172">
    <property type="entry name" value="Zn_clus"/>
    <property type="match status" value="1"/>
</dbReference>
<dbReference type="SMART" id="SM00066">
    <property type="entry name" value="GAL4"/>
    <property type="match status" value="1"/>
</dbReference>
<evidence type="ECO:0000313" key="9">
    <source>
        <dbReference type="EMBL" id="KAJ4491665.1"/>
    </source>
</evidence>
<dbReference type="InterPro" id="IPR036864">
    <property type="entry name" value="Zn2-C6_fun-type_DNA-bd_sf"/>
</dbReference>
<organism evidence="9 10">
    <name type="scientific">Lentinula lateritia</name>
    <dbReference type="NCBI Taxonomy" id="40482"/>
    <lineage>
        <taxon>Eukaryota</taxon>
        <taxon>Fungi</taxon>
        <taxon>Dikarya</taxon>
        <taxon>Basidiomycota</taxon>
        <taxon>Agaricomycotina</taxon>
        <taxon>Agaricomycetes</taxon>
        <taxon>Agaricomycetidae</taxon>
        <taxon>Agaricales</taxon>
        <taxon>Marasmiineae</taxon>
        <taxon>Omphalotaceae</taxon>
        <taxon>Lentinula</taxon>
    </lineage>
</organism>
<evidence type="ECO:0000313" key="10">
    <source>
        <dbReference type="Proteomes" id="UP001150217"/>
    </source>
</evidence>
<evidence type="ECO:0000256" key="4">
    <source>
        <dbReference type="ARBA" id="ARBA00023163"/>
    </source>
</evidence>
<evidence type="ECO:0000256" key="5">
    <source>
        <dbReference type="ARBA" id="ARBA00023242"/>
    </source>
</evidence>
<evidence type="ECO:0000256" key="7">
    <source>
        <dbReference type="SAM" id="MobiDB-lite"/>
    </source>
</evidence>
<gene>
    <name evidence="9" type="ORF">C8R41DRAFT_372633</name>
</gene>
<dbReference type="EMBL" id="JANVFT010000041">
    <property type="protein sequence ID" value="KAJ4491665.1"/>
    <property type="molecule type" value="Genomic_DNA"/>
</dbReference>
<accession>A0ABQ8VFZ3</accession>
<keyword evidence="6" id="KW-0175">Coiled coil</keyword>